<gene>
    <name evidence="1" type="ORF">KSP39_PZI012896</name>
</gene>
<reference evidence="1 2" key="1">
    <citation type="journal article" date="2022" name="Nat. Plants">
        <title>Genomes of leafy and leafless Platanthera orchids illuminate the evolution of mycoheterotrophy.</title>
        <authorList>
            <person name="Li M.H."/>
            <person name="Liu K.W."/>
            <person name="Li Z."/>
            <person name="Lu H.C."/>
            <person name="Ye Q.L."/>
            <person name="Zhang D."/>
            <person name="Wang J.Y."/>
            <person name="Li Y.F."/>
            <person name="Zhong Z.M."/>
            <person name="Liu X."/>
            <person name="Yu X."/>
            <person name="Liu D.K."/>
            <person name="Tu X.D."/>
            <person name="Liu B."/>
            <person name="Hao Y."/>
            <person name="Liao X.Y."/>
            <person name="Jiang Y.T."/>
            <person name="Sun W.H."/>
            <person name="Chen J."/>
            <person name="Chen Y.Q."/>
            <person name="Ai Y."/>
            <person name="Zhai J.W."/>
            <person name="Wu S.S."/>
            <person name="Zhou Z."/>
            <person name="Hsiao Y.Y."/>
            <person name="Wu W.L."/>
            <person name="Chen Y.Y."/>
            <person name="Lin Y.F."/>
            <person name="Hsu J.L."/>
            <person name="Li C.Y."/>
            <person name="Wang Z.W."/>
            <person name="Zhao X."/>
            <person name="Zhong W.Y."/>
            <person name="Ma X.K."/>
            <person name="Ma L."/>
            <person name="Huang J."/>
            <person name="Chen G.Z."/>
            <person name="Huang M.Z."/>
            <person name="Huang L."/>
            <person name="Peng D.H."/>
            <person name="Luo Y.B."/>
            <person name="Zou S.Q."/>
            <person name="Chen S.P."/>
            <person name="Lan S."/>
            <person name="Tsai W.C."/>
            <person name="Van de Peer Y."/>
            <person name="Liu Z.J."/>
        </authorList>
    </citation>
    <scope>NUCLEOTIDE SEQUENCE [LARGE SCALE GENOMIC DNA]</scope>
    <source>
        <strain evidence="1">Lor287</strain>
    </source>
</reference>
<dbReference type="EMBL" id="JBBWWQ010000011">
    <property type="protein sequence ID" value="KAK8935107.1"/>
    <property type="molecule type" value="Genomic_DNA"/>
</dbReference>
<accession>A0AAP0BBC9</accession>
<evidence type="ECO:0000313" key="1">
    <source>
        <dbReference type="EMBL" id="KAK8935107.1"/>
    </source>
</evidence>
<sequence length="102" mass="11972">MSVANYMNKVKIIVDDLFVIGHRLRTEDIIAHTLNGIGDDFKELKASVRFRDTPITFEDFYDKLLDEELIHKQHINRNDDLKITAQYSNKRGNNFYRISIGK</sequence>
<name>A0AAP0BBC9_9ASPA</name>
<dbReference type="Proteomes" id="UP001418222">
    <property type="component" value="Unassembled WGS sequence"/>
</dbReference>
<keyword evidence="2" id="KW-1185">Reference proteome</keyword>
<comment type="caution">
    <text evidence="1">The sequence shown here is derived from an EMBL/GenBank/DDBJ whole genome shotgun (WGS) entry which is preliminary data.</text>
</comment>
<proteinExistence type="predicted"/>
<organism evidence="1 2">
    <name type="scientific">Platanthera zijinensis</name>
    <dbReference type="NCBI Taxonomy" id="2320716"/>
    <lineage>
        <taxon>Eukaryota</taxon>
        <taxon>Viridiplantae</taxon>
        <taxon>Streptophyta</taxon>
        <taxon>Embryophyta</taxon>
        <taxon>Tracheophyta</taxon>
        <taxon>Spermatophyta</taxon>
        <taxon>Magnoliopsida</taxon>
        <taxon>Liliopsida</taxon>
        <taxon>Asparagales</taxon>
        <taxon>Orchidaceae</taxon>
        <taxon>Orchidoideae</taxon>
        <taxon>Orchideae</taxon>
        <taxon>Orchidinae</taxon>
        <taxon>Platanthera</taxon>
    </lineage>
</organism>
<dbReference type="AlphaFoldDB" id="A0AAP0BBC9"/>
<dbReference type="PANTHER" id="PTHR47481:SF31">
    <property type="entry name" value="OS01G0873500 PROTEIN"/>
    <property type="match status" value="1"/>
</dbReference>
<dbReference type="PANTHER" id="PTHR47481">
    <property type="match status" value="1"/>
</dbReference>
<protein>
    <submittedName>
        <fullName evidence="1">Uncharacterized protein</fullName>
    </submittedName>
</protein>
<evidence type="ECO:0000313" key="2">
    <source>
        <dbReference type="Proteomes" id="UP001418222"/>
    </source>
</evidence>